<evidence type="ECO:0008006" key="4">
    <source>
        <dbReference type="Google" id="ProtNLM"/>
    </source>
</evidence>
<sequence length="232" mass="24134">MLGTVVNACAIIAGCLTGLVFKGGIAEKYKETVIHAVALAVVLVGLKAAFASEALLAVILSLVIGALMGEWMDIEGRLQGLGEWLETKVPGGEGSLAKGFVTASLVFCVGSMAIVGALESGLTGNHQTLYAKAILDGIISVIFTTTMGIGVIFSAVAVFLYQGSITLTATVMKQFLTPEVVAQMTSVGGLLILTIGLNMLNVTKIRVGNMLPAIFLPLLWFIARGALPVFSF</sequence>
<keyword evidence="1" id="KW-1133">Transmembrane helix</keyword>
<feature type="transmembrane region" description="Helical" evidence="1">
    <location>
        <begin position="37"/>
        <end position="68"/>
    </location>
</feature>
<keyword evidence="1" id="KW-0472">Membrane</keyword>
<dbReference type="OrthoDB" id="9797976at2"/>
<gene>
    <name evidence="2" type="ORF">SAMN05216233_101315</name>
</gene>
<dbReference type="EMBL" id="FMUX01000001">
    <property type="protein sequence ID" value="SCX79143.1"/>
    <property type="molecule type" value="Genomic_DNA"/>
</dbReference>
<feature type="transmembrane region" description="Helical" evidence="1">
    <location>
        <begin position="134"/>
        <end position="160"/>
    </location>
</feature>
<keyword evidence="3" id="KW-1185">Reference proteome</keyword>
<dbReference type="RefSeq" id="WP_092207577.1">
    <property type="nucleotide sequence ID" value="NZ_FMUX01000001.1"/>
</dbReference>
<dbReference type="InterPro" id="IPR007563">
    <property type="entry name" value="DUF554"/>
</dbReference>
<feature type="transmembrane region" description="Helical" evidence="1">
    <location>
        <begin position="207"/>
        <end position="227"/>
    </location>
</feature>
<evidence type="ECO:0000313" key="2">
    <source>
        <dbReference type="EMBL" id="SCX79143.1"/>
    </source>
</evidence>
<dbReference type="Pfam" id="PF04474">
    <property type="entry name" value="DUF554"/>
    <property type="match status" value="1"/>
</dbReference>
<feature type="transmembrane region" description="Helical" evidence="1">
    <location>
        <begin position="100"/>
        <end position="122"/>
    </location>
</feature>
<dbReference type="PANTHER" id="PTHR36111:SF2">
    <property type="entry name" value="INNER MEMBRANE PROTEIN"/>
    <property type="match status" value="1"/>
</dbReference>
<feature type="transmembrane region" description="Helical" evidence="1">
    <location>
        <begin position="180"/>
        <end position="200"/>
    </location>
</feature>
<evidence type="ECO:0000256" key="1">
    <source>
        <dbReference type="SAM" id="Phobius"/>
    </source>
</evidence>
<name>A0A1G5AMP2_9BACT</name>
<proteinExistence type="predicted"/>
<keyword evidence="1" id="KW-0812">Transmembrane</keyword>
<evidence type="ECO:0000313" key="3">
    <source>
        <dbReference type="Proteomes" id="UP000198870"/>
    </source>
</evidence>
<dbReference type="Proteomes" id="UP000198870">
    <property type="component" value="Unassembled WGS sequence"/>
</dbReference>
<dbReference type="AlphaFoldDB" id="A0A1G5AMP2"/>
<organism evidence="2 3">
    <name type="scientific">Desulfoluna spongiiphila</name>
    <dbReference type="NCBI Taxonomy" id="419481"/>
    <lineage>
        <taxon>Bacteria</taxon>
        <taxon>Pseudomonadati</taxon>
        <taxon>Thermodesulfobacteriota</taxon>
        <taxon>Desulfobacteria</taxon>
        <taxon>Desulfobacterales</taxon>
        <taxon>Desulfolunaceae</taxon>
        <taxon>Desulfoluna</taxon>
    </lineage>
</organism>
<protein>
    <recommendedName>
        <fullName evidence="4">Membrane protein YdfK</fullName>
    </recommendedName>
</protein>
<feature type="transmembrane region" description="Helical" evidence="1">
    <location>
        <begin position="6"/>
        <end position="25"/>
    </location>
</feature>
<dbReference type="PANTHER" id="PTHR36111">
    <property type="entry name" value="INNER MEMBRANE PROTEIN-RELATED"/>
    <property type="match status" value="1"/>
</dbReference>
<reference evidence="2 3" key="1">
    <citation type="submission" date="2016-10" db="EMBL/GenBank/DDBJ databases">
        <authorList>
            <person name="de Groot N.N."/>
        </authorList>
    </citation>
    <scope>NUCLEOTIDE SEQUENCE [LARGE SCALE GENOMIC DNA]</scope>
    <source>
        <strain evidence="2 3">AA1</strain>
    </source>
</reference>
<dbReference type="STRING" id="419481.SAMN05216233_101315"/>
<accession>A0A1G5AMP2</accession>